<dbReference type="EMBL" id="BGPR01108090">
    <property type="protein sequence ID" value="GBM81770.1"/>
    <property type="molecule type" value="Genomic_DNA"/>
</dbReference>
<evidence type="ECO:0000313" key="6">
    <source>
        <dbReference type="Proteomes" id="UP000499080"/>
    </source>
</evidence>
<reference evidence="5 6" key="1">
    <citation type="journal article" date="2019" name="Sci. Rep.">
        <title>Orb-weaving spider Araneus ventricosus genome elucidates the spidroin gene catalogue.</title>
        <authorList>
            <person name="Kono N."/>
            <person name="Nakamura H."/>
            <person name="Ohtoshi R."/>
            <person name="Moran D.A.P."/>
            <person name="Shinohara A."/>
            <person name="Yoshida Y."/>
            <person name="Fujiwara M."/>
            <person name="Mori M."/>
            <person name="Tomita M."/>
            <person name="Arakawa K."/>
        </authorList>
    </citation>
    <scope>NUCLEOTIDE SEQUENCE [LARGE SCALE GENOMIC DNA]</scope>
</reference>
<protein>
    <submittedName>
        <fullName evidence="5">Uncharacterized protein</fullName>
    </submittedName>
</protein>
<keyword evidence="6" id="KW-1185">Reference proteome</keyword>
<evidence type="ECO:0000313" key="4">
    <source>
        <dbReference type="EMBL" id="GBM81549.1"/>
    </source>
</evidence>
<feature type="compositionally biased region" description="Basic and acidic residues" evidence="1">
    <location>
        <begin position="60"/>
        <end position="83"/>
    </location>
</feature>
<gene>
    <name evidence="2" type="ORF">AVEN_261369_1</name>
    <name evidence="3" type="ORF">AVEN_55186_1</name>
    <name evidence="4" type="ORF">AVEN_64571_1</name>
    <name evidence="5" type="ORF">AVEN_88508_1</name>
</gene>
<accession>A0A4Y2IVT3</accession>
<feature type="region of interest" description="Disordered" evidence="1">
    <location>
        <begin position="55"/>
        <end position="83"/>
    </location>
</feature>
<evidence type="ECO:0000256" key="1">
    <source>
        <dbReference type="SAM" id="MobiDB-lite"/>
    </source>
</evidence>
<evidence type="ECO:0000313" key="2">
    <source>
        <dbReference type="EMBL" id="GBM76150.1"/>
    </source>
</evidence>
<name>A0A4Y2IVT3_ARAVE</name>
<comment type="caution">
    <text evidence="5">The sequence shown here is derived from an EMBL/GenBank/DDBJ whole genome shotgun (WGS) entry which is preliminary data.</text>
</comment>
<dbReference type="EMBL" id="BGPR01108021">
    <property type="protein sequence ID" value="GBM81549.1"/>
    <property type="molecule type" value="Genomic_DNA"/>
</dbReference>
<evidence type="ECO:0000313" key="5">
    <source>
        <dbReference type="EMBL" id="GBM81770.1"/>
    </source>
</evidence>
<organism evidence="5 6">
    <name type="scientific">Araneus ventricosus</name>
    <name type="common">Orbweaver spider</name>
    <name type="synonym">Epeira ventricosa</name>
    <dbReference type="NCBI Taxonomy" id="182803"/>
    <lineage>
        <taxon>Eukaryota</taxon>
        <taxon>Metazoa</taxon>
        <taxon>Ecdysozoa</taxon>
        <taxon>Arthropoda</taxon>
        <taxon>Chelicerata</taxon>
        <taxon>Arachnida</taxon>
        <taxon>Araneae</taxon>
        <taxon>Araneomorphae</taxon>
        <taxon>Entelegynae</taxon>
        <taxon>Araneoidea</taxon>
        <taxon>Araneidae</taxon>
        <taxon>Araneus</taxon>
    </lineage>
</organism>
<sequence length="83" mass="9328">MVTLHFANPFHESQKSRSVKIFGHLSFAADKPRIFCDGFLREQNLAAMEPGRLRCAGSGDRTDTSPEEHCPEHMENCEGGHEK</sequence>
<dbReference type="EMBL" id="BGPR01106375">
    <property type="protein sequence ID" value="GBM76150.1"/>
    <property type="molecule type" value="Genomic_DNA"/>
</dbReference>
<dbReference type="AlphaFoldDB" id="A0A4Y2IVT3"/>
<dbReference type="Proteomes" id="UP000499080">
    <property type="component" value="Unassembled WGS sequence"/>
</dbReference>
<proteinExistence type="predicted"/>
<evidence type="ECO:0000313" key="3">
    <source>
        <dbReference type="EMBL" id="GBM76162.1"/>
    </source>
</evidence>
<dbReference type="EMBL" id="BGPR01106378">
    <property type="protein sequence ID" value="GBM76162.1"/>
    <property type="molecule type" value="Genomic_DNA"/>
</dbReference>